<dbReference type="AlphaFoldDB" id="A0A1E2SLQ4"/>
<dbReference type="Pfam" id="PF06289">
    <property type="entry name" value="FlbD"/>
    <property type="match status" value="1"/>
</dbReference>
<dbReference type="OrthoDB" id="9799862at2"/>
<reference evidence="1 2" key="1">
    <citation type="submission" date="2015-11" db="EMBL/GenBank/DDBJ databases">
        <authorList>
            <person name="Zhang Y."/>
            <person name="Guo Z."/>
        </authorList>
    </citation>
    <scope>NUCLEOTIDE SEQUENCE [LARGE SCALE GENOMIC DNA]</scope>
    <source>
        <strain evidence="2">gdw1</strain>
    </source>
</reference>
<dbReference type="OMA" id="CTPDTVV"/>
<accession>A0A1E2SLQ4</accession>
<protein>
    <submittedName>
        <fullName evidence="1">Motility protein</fullName>
    </submittedName>
</protein>
<dbReference type="EMBL" id="LNZG01000011">
    <property type="protein sequence ID" value="ODA90538.1"/>
    <property type="molecule type" value="Genomic_DNA"/>
</dbReference>
<dbReference type="Proteomes" id="UP000094426">
    <property type="component" value="Unassembled WGS sequence"/>
</dbReference>
<proteinExistence type="predicted"/>
<comment type="caution">
    <text evidence="1">The sequence shown here is derived from an EMBL/GenBank/DDBJ whole genome shotgun (WGS) entry which is preliminary data.</text>
</comment>
<name>A0A1E2SLQ4_LEIXY</name>
<gene>
    <name evidence="1" type="ORF">ATY41_09865</name>
</gene>
<dbReference type="RefSeq" id="WP_011185593.1">
    <property type="nucleotide sequence ID" value="NZ_LNZG01000011.1"/>
</dbReference>
<evidence type="ECO:0000313" key="2">
    <source>
        <dbReference type="Proteomes" id="UP000094426"/>
    </source>
</evidence>
<organism evidence="1 2">
    <name type="scientific">Leifsonia xyli subsp. xyli</name>
    <dbReference type="NCBI Taxonomy" id="59736"/>
    <lineage>
        <taxon>Bacteria</taxon>
        <taxon>Bacillati</taxon>
        <taxon>Actinomycetota</taxon>
        <taxon>Actinomycetes</taxon>
        <taxon>Micrococcales</taxon>
        <taxon>Microbacteriaceae</taxon>
        <taxon>Leifsonia</taxon>
    </lineage>
</organism>
<sequence length="76" mass="8043">MIKVTKLNGAQFAVNPDLIERITSDPDSAVTMVDGVRYVVLEDVDTIIDLIAAYRAKVLAVAYEHGVGPLGGGGSR</sequence>
<dbReference type="PANTHER" id="PTHR39185:SF1">
    <property type="entry name" value="SWARMING MOTILITY PROTEIN SWRD"/>
    <property type="match status" value="1"/>
</dbReference>
<dbReference type="PANTHER" id="PTHR39185">
    <property type="entry name" value="SWARMING MOTILITY PROTEIN SWRD"/>
    <property type="match status" value="1"/>
</dbReference>
<evidence type="ECO:0000313" key="1">
    <source>
        <dbReference type="EMBL" id="ODA90538.1"/>
    </source>
</evidence>
<dbReference type="InterPro" id="IPR009384">
    <property type="entry name" value="SwrD-like"/>
</dbReference>